<dbReference type="InterPro" id="IPR005762">
    <property type="entry name" value="MurD"/>
</dbReference>
<evidence type="ECO:0000313" key="15">
    <source>
        <dbReference type="Proteomes" id="UP001595886"/>
    </source>
</evidence>
<dbReference type="PANTHER" id="PTHR43692:SF1">
    <property type="entry name" value="UDP-N-ACETYLMURAMOYLALANINE--D-GLUTAMATE LIGASE"/>
    <property type="match status" value="1"/>
</dbReference>
<feature type="domain" description="Mur ligase central" evidence="13">
    <location>
        <begin position="165"/>
        <end position="328"/>
    </location>
</feature>
<keyword evidence="9 10" id="KW-0133">Cell shape</keyword>
<dbReference type="PANTHER" id="PTHR43692">
    <property type="entry name" value="UDP-N-ACETYLMURAMOYLALANINE--D-GLUTAMATE LIGASE"/>
    <property type="match status" value="1"/>
</dbReference>
<evidence type="ECO:0000259" key="13">
    <source>
        <dbReference type="Pfam" id="PF08245"/>
    </source>
</evidence>
<comment type="pathway">
    <text evidence="2 9 10">Cell wall biogenesis; peptidoglycan biosynthesis.</text>
</comment>
<dbReference type="Gene3D" id="3.90.190.20">
    <property type="entry name" value="Mur ligase, C-terminal domain"/>
    <property type="match status" value="1"/>
</dbReference>
<feature type="binding site" evidence="9">
    <location>
        <begin position="167"/>
        <end position="173"/>
    </location>
    <ligand>
        <name>ATP</name>
        <dbReference type="ChEBI" id="CHEBI:30616"/>
    </ligand>
</feature>
<evidence type="ECO:0000256" key="1">
    <source>
        <dbReference type="ARBA" id="ARBA00004496"/>
    </source>
</evidence>
<dbReference type="SUPFAM" id="SSF53623">
    <property type="entry name" value="MurD-like peptide ligases, catalytic domain"/>
    <property type="match status" value="1"/>
</dbReference>
<dbReference type="InterPro" id="IPR018109">
    <property type="entry name" value="Folylpolyglutamate_synth_CS"/>
</dbReference>
<dbReference type="InterPro" id="IPR004101">
    <property type="entry name" value="Mur_ligase_C"/>
</dbReference>
<dbReference type="EMBL" id="JBHSHD010000017">
    <property type="protein sequence ID" value="MFC4822536.1"/>
    <property type="molecule type" value="Genomic_DNA"/>
</dbReference>
<evidence type="ECO:0000256" key="3">
    <source>
        <dbReference type="ARBA" id="ARBA00022490"/>
    </source>
</evidence>
<dbReference type="Gene3D" id="3.40.1190.10">
    <property type="entry name" value="Mur-like, catalytic domain"/>
    <property type="match status" value="1"/>
</dbReference>
<dbReference type="InterPro" id="IPR036565">
    <property type="entry name" value="Mur-like_cat_sf"/>
</dbReference>
<keyword evidence="8 9" id="KW-0131">Cell cycle</keyword>
<keyword evidence="3 9" id="KW-0963">Cytoplasm</keyword>
<evidence type="ECO:0000256" key="11">
    <source>
        <dbReference type="SAM" id="MobiDB-lite"/>
    </source>
</evidence>
<proteinExistence type="inferred from homology"/>
<dbReference type="InterPro" id="IPR013221">
    <property type="entry name" value="Mur_ligase_cen"/>
</dbReference>
<dbReference type="EC" id="6.3.2.9" evidence="9 10"/>
<keyword evidence="15" id="KW-1185">Reference proteome</keyword>
<organism evidence="14 15">
    <name type="scientific">Dokdonella ginsengisoli</name>
    <dbReference type="NCBI Taxonomy" id="363846"/>
    <lineage>
        <taxon>Bacteria</taxon>
        <taxon>Pseudomonadati</taxon>
        <taxon>Pseudomonadota</taxon>
        <taxon>Gammaproteobacteria</taxon>
        <taxon>Lysobacterales</taxon>
        <taxon>Rhodanobacteraceae</taxon>
        <taxon>Dokdonella</taxon>
    </lineage>
</organism>
<dbReference type="SUPFAM" id="SSF53244">
    <property type="entry name" value="MurD-like peptide ligases, peptide-binding domain"/>
    <property type="match status" value="1"/>
</dbReference>
<dbReference type="NCBIfam" id="TIGR01087">
    <property type="entry name" value="murD"/>
    <property type="match status" value="1"/>
</dbReference>
<gene>
    <name evidence="9 14" type="primary">murD</name>
    <name evidence="14" type="ORF">ACFO6Q_19610</name>
</gene>
<comment type="caution">
    <text evidence="14">The sequence shown here is derived from an EMBL/GenBank/DDBJ whole genome shotgun (WGS) entry which is preliminary data.</text>
</comment>
<dbReference type="InterPro" id="IPR036615">
    <property type="entry name" value="Mur_ligase_C_dom_sf"/>
</dbReference>
<dbReference type="Pfam" id="PF02875">
    <property type="entry name" value="Mur_ligase_C"/>
    <property type="match status" value="1"/>
</dbReference>
<evidence type="ECO:0000256" key="2">
    <source>
        <dbReference type="ARBA" id="ARBA00004752"/>
    </source>
</evidence>
<dbReference type="Gene3D" id="3.40.50.720">
    <property type="entry name" value="NAD(P)-binding Rossmann-like Domain"/>
    <property type="match status" value="1"/>
</dbReference>
<keyword evidence="9 10" id="KW-0961">Cell wall biogenesis/degradation</keyword>
<comment type="similarity">
    <text evidence="9">Belongs to the MurCDEF family.</text>
</comment>
<evidence type="ECO:0000313" key="14">
    <source>
        <dbReference type="EMBL" id="MFC4822536.1"/>
    </source>
</evidence>
<evidence type="ECO:0000256" key="10">
    <source>
        <dbReference type="RuleBase" id="RU003664"/>
    </source>
</evidence>
<feature type="region of interest" description="Disordered" evidence="11">
    <location>
        <begin position="50"/>
        <end position="70"/>
    </location>
</feature>
<evidence type="ECO:0000256" key="8">
    <source>
        <dbReference type="ARBA" id="ARBA00023306"/>
    </source>
</evidence>
<dbReference type="Pfam" id="PF08245">
    <property type="entry name" value="Mur_ligase_M"/>
    <property type="match status" value="1"/>
</dbReference>
<evidence type="ECO:0000256" key="5">
    <source>
        <dbReference type="ARBA" id="ARBA00022618"/>
    </source>
</evidence>
<dbReference type="Proteomes" id="UP001595886">
    <property type="component" value="Unassembled WGS sequence"/>
</dbReference>
<keyword evidence="7 9" id="KW-0067">ATP-binding</keyword>
<evidence type="ECO:0000256" key="7">
    <source>
        <dbReference type="ARBA" id="ARBA00022840"/>
    </source>
</evidence>
<comment type="subcellular location">
    <subcellularLocation>
        <location evidence="1 9 10">Cytoplasm</location>
    </subcellularLocation>
</comment>
<keyword evidence="5 9" id="KW-0132">Cell division</keyword>
<sequence length="504" mass="53082">MRIAELAGRRVAVWGYGREGRAALAALHARLPSLRPTLFCSEAEARSIELRRHSRESGNPKSALATAPDEMDSRLRGNDVVAGVGAVEAIGIIGAAEAVDALGSIEIVTTPPDGAALSAFDVVIKSPGISAYKHEILEAQHNGTRFTSGTALWFAENPQARVIAVTGTKGKSTVTALVAHLLRALGRRVALAGNIGLPLLELLDPPQAPDWWVAELSSFQTREAAAVEVAVINNLHEEHLDWHGTRERYAADKLALAAVARTVVANAAQASLLARIATHPRVAGFGAADGWHVADGAVRRGERRVFDLARSPLPGPHNALNLCAALAALEAAGEDAVAAAPAITDFRALPHRLQTLGERDGLCWIDDSIATTPQATWEALASLPGRAVTVLVGGYERGLDWGEFAERVCERPPQAIVAMGANRARVEARLREAGGAYRLESAASVDDAVRVARTLTPAGGVVLLSPGAPSFDQFKDYAERGRRFAALAGFDPDAIGAIEGLGIA</sequence>
<reference evidence="15" key="1">
    <citation type="journal article" date="2019" name="Int. J. Syst. Evol. Microbiol.">
        <title>The Global Catalogue of Microorganisms (GCM) 10K type strain sequencing project: providing services to taxonomists for standard genome sequencing and annotation.</title>
        <authorList>
            <consortium name="The Broad Institute Genomics Platform"/>
            <consortium name="The Broad Institute Genome Sequencing Center for Infectious Disease"/>
            <person name="Wu L."/>
            <person name="Ma J."/>
        </authorList>
    </citation>
    <scope>NUCLEOTIDE SEQUENCE [LARGE SCALE GENOMIC DNA]</scope>
    <source>
        <strain evidence="15">CCUG 30340</strain>
    </source>
</reference>
<dbReference type="PROSITE" id="PS01011">
    <property type="entry name" value="FOLYLPOLYGLU_SYNT_1"/>
    <property type="match status" value="1"/>
</dbReference>
<comment type="function">
    <text evidence="9 10">Cell wall formation. Catalyzes the addition of glutamate to the nucleotide precursor UDP-N-acetylmuramoyl-L-alanine (UMA).</text>
</comment>
<protein>
    <recommendedName>
        <fullName evidence="9 10">UDP-N-acetylmuramoylalanine--D-glutamate ligase</fullName>
        <ecNumber evidence="9 10">6.3.2.9</ecNumber>
    </recommendedName>
    <alternativeName>
        <fullName evidence="9">D-glutamic acid-adding enzyme</fullName>
    </alternativeName>
    <alternativeName>
        <fullName evidence="9">UDP-N-acetylmuramoyl-L-alanyl-D-glutamate synthetase</fullName>
    </alternativeName>
</protein>
<name>A0ABV9QZH8_9GAMM</name>
<accession>A0ABV9QZH8</accession>
<evidence type="ECO:0000256" key="9">
    <source>
        <dbReference type="HAMAP-Rule" id="MF_00639"/>
    </source>
</evidence>
<comment type="catalytic activity">
    <reaction evidence="9 10">
        <text>UDP-N-acetyl-alpha-D-muramoyl-L-alanine + D-glutamate + ATP = UDP-N-acetyl-alpha-D-muramoyl-L-alanyl-D-glutamate + ADP + phosphate + H(+)</text>
        <dbReference type="Rhea" id="RHEA:16429"/>
        <dbReference type="ChEBI" id="CHEBI:15378"/>
        <dbReference type="ChEBI" id="CHEBI:29986"/>
        <dbReference type="ChEBI" id="CHEBI:30616"/>
        <dbReference type="ChEBI" id="CHEBI:43474"/>
        <dbReference type="ChEBI" id="CHEBI:83898"/>
        <dbReference type="ChEBI" id="CHEBI:83900"/>
        <dbReference type="ChEBI" id="CHEBI:456216"/>
        <dbReference type="EC" id="6.3.2.9"/>
    </reaction>
</comment>
<dbReference type="HAMAP" id="MF_00639">
    <property type="entry name" value="MurD"/>
    <property type="match status" value="1"/>
</dbReference>
<keyword evidence="6 9" id="KW-0547">Nucleotide-binding</keyword>
<evidence type="ECO:0000256" key="4">
    <source>
        <dbReference type="ARBA" id="ARBA00022598"/>
    </source>
</evidence>
<feature type="domain" description="Mur ligase C-terminal" evidence="12">
    <location>
        <begin position="351"/>
        <end position="466"/>
    </location>
</feature>
<keyword evidence="4 9" id="KW-0436">Ligase</keyword>
<evidence type="ECO:0000259" key="12">
    <source>
        <dbReference type="Pfam" id="PF02875"/>
    </source>
</evidence>
<dbReference type="RefSeq" id="WP_380022876.1">
    <property type="nucleotide sequence ID" value="NZ_JBHSHD010000017.1"/>
</dbReference>
<dbReference type="GO" id="GO:0008764">
    <property type="term" value="F:UDP-N-acetylmuramoylalanine-D-glutamate ligase activity"/>
    <property type="evidence" value="ECO:0007669"/>
    <property type="project" value="UniProtKB-EC"/>
</dbReference>
<keyword evidence="9 10" id="KW-0573">Peptidoglycan synthesis</keyword>
<evidence type="ECO:0000256" key="6">
    <source>
        <dbReference type="ARBA" id="ARBA00022741"/>
    </source>
</evidence>